<reference evidence="2 3" key="1">
    <citation type="journal article" date="2021" name="Environ. Microbiol.">
        <title>Genetic insights into the dark matter of the mammalian gut microbiota through targeted genome reconstruction.</title>
        <authorList>
            <person name="Lugli G.A."/>
            <person name="Alessandri G."/>
            <person name="Milani C."/>
            <person name="Viappiani A."/>
            <person name="Fontana F."/>
            <person name="Tarracchini C."/>
            <person name="Mancabelli L."/>
            <person name="Argentini C."/>
            <person name="Ruiz L."/>
            <person name="Margolles A."/>
            <person name="van Sinderen D."/>
            <person name="Turroni F."/>
            <person name="Ventura M."/>
        </authorList>
    </citation>
    <scope>NUCLEOTIDE SEQUENCE [LARGE SCALE GENOMIC DNA]</scope>
    <source>
        <strain evidence="2 3">MA1</strain>
    </source>
</reference>
<organism evidence="2 3">
    <name type="scientific">Bifidobacterium amazonense</name>
    <dbReference type="NCBI Taxonomy" id="2809027"/>
    <lineage>
        <taxon>Bacteria</taxon>
        <taxon>Bacillati</taxon>
        <taxon>Actinomycetota</taxon>
        <taxon>Actinomycetes</taxon>
        <taxon>Bifidobacteriales</taxon>
        <taxon>Bifidobacteriaceae</taxon>
        <taxon>Bifidobacterium</taxon>
    </lineage>
</organism>
<evidence type="ECO:0000313" key="3">
    <source>
        <dbReference type="Proteomes" id="UP000710815"/>
    </source>
</evidence>
<dbReference type="RefSeq" id="WP_241514205.1">
    <property type="nucleotide sequence ID" value="NZ_JAFEJT020000043.1"/>
</dbReference>
<name>A0ABS9VWN8_9BIFI</name>
<dbReference type="Proteomes" id="UP000710815">
    <property type="component" value="Unassembled WGS sequence"/>
</dbReference>
<comment type="caution">
    <text evidence="2">The sequence shown here is derived from an EMBL/GenBank/DDBJ whole genome shotgun (WGS) entry which is preliminary data.</text>
</comment>
<evidence type="ECO:0008006" key="4">
    <source>
        <dbReference type="Google" id="ProtNLM"/>
    </source>
</evidence>
<proteinExistence type="predicted"/>
<keyword evidence="3" id="KW-1185">Reference proteome</keyword>
<evidence type="ECO:0000313" key="2">
    <source>
        <dbReference type="EMBL" id="MCH9276528.1"/>
    </source>
</evidence>
<feature type="region of interest" description="Disordered" evidence="1">
    <location>
        <begin position="33"/>
        <end position="59"/>
    </location>
</feature>
<reference evidence="2 3" key="2">
    <citation type="journal article" date="2021" name="Syst. Appl. Microbiol.">
        <title>Phylogenetic classification of ten novel species belonging to the genus Bifidobacterium comprising B. phasiani sp. nov., B. pongonis sp. nov., B. saguinibicoloris sp. nov., B. colobi sp. nov., B. simiiventris sp. nov., B. santillanense sp. nov., B. miconis sp. nov., B. amazonense sp. nov., B. pluvialisilvae sp. nov., and B. miconisargentati sp. nov.</title>
        <authorList>
            <person name="Lugli G.A."/>
            <person name="Calvete-Torre I."/>
            <person name="Alessandri G."/>
            <person name="Milani C."/>
            <person name="Turroni F."/>
            <person name="Laiolo P."/>
            <person name="Ossiprandi M.C."/>
            <person name="Margolles A."/>
            <person name="Ruiz L."/>
            <person name="Ventura M."/>
        </authorList>
    </citation>
    <scope>NUCLEOTIDE SEQUENCE [LARGE SCALE GENOMIC DNA]</scope>
    <source>
        <strain evidence="2 3">MA1</strain>
    </source>
</reference>
<feature type="compositionally biased region" description="Basic and acidic residues" evidence="1">
    <location>
        <begin position="34"/>
        <end position="52"/>
    </location>
</feature>
<accession>A0ABS9VWN8</accession>
<gene>
    <name evidence="2" type="ORF">JS533_009660</name>
</gene>
<evidence type="ECO:0000256" key="1">
    <source>
        <dbReference type="SAM" id="MobiDB-lite"/>
    </source>
</evidence>
<sequence>MNAMDGMNNAAEGMAGGVRACAAARRRAGRAGCVRRDDGRDGGRGRGRREDGGEPMFEPLRTADLETLTASFRHGRRERGARTADAAWLEGPFDAWMERLDDGPGDCCMCGCCDAMDDADGCCDPMDHDPTDPDMDDVAEVAECDCPCDGCAASEDPDDLPCPPLRPEHVAALAVAMRETLPARDALIMSLIAGRECDGPLMMRLAADPHSTRTKLRLTAMLTRSFKEEGMPDAVRCAAGMLMLSQIADMVPRRWRAQPCAAMAYVMWWMDDDRAALYALESLACDEGCTLGGVVLSLLERGVCPGWCR</sequence>
<protein>
    <recommendedName>
        <fullName evidence="4">DUF4192 family protein</fullName>
    </recommendedName>
</protein>
<dbReference type="EMBL" id="JAFEJT020000043">
    <property type="protein sequence ID" value="MCH9276528.1"/>
    <property type="molecule type" value="Genomic_DNA"/>
</dbReference>